<dbReference type="CDD" id="cd01454">
    <property type="entry name" value="vWA_norD_type"/>
    <property type="match status" value="1"/>
</dbReference>
<dbReference type="PANTHER" id="PTHR41248:SF1">
    <property type="entry name" value="NORD PROTEIN"/>
    <property type="match status" value="1"/>
</dbReference>
<comment type="caution">
    <text evidence="2">The sequence shown here is derived from an EMBL/GenBank/DDBJ whole genome shotgun (WGS) entry which is preliminary data.</text>
</comment>
<proteinExistence type="predicted"/>
<dbReference type="Proteomes" id="UP000009881">
    <property type="component" value="Unassembled WGS sequence"/>
</dbReference>
<dbReference type="Pfam" id="PF00092">
    <property type="entry name" value="VWA"/>
    <property type="match status" value="1"/>
</dbReference>
<dbReference type="PATRIC" id="fig|1238182.3.peg.2362"/>
<name>K9GVT5_9PROT</name>
<organism evidence="2 3">
    <name type="scientific">Caenispirillum salinarum AK4</name>
    <dbReference type="NCBI Taxonomy" id="1238182"/>
    <lineage>
        <taxon>Bacteria</taxon>
        <taxon>Pseudomonadati</taxon>
        <taxon>Pseudomonadota</taxon>
        <taxon>Alphaproteobacteria</taxon>
        <taxon>Rhodospirillales</taxon>
        <taxon>Novispirillaceae</taxon>
        <taxon>Caenispirillum</taxon>
    </lineage>
</organism>
<dbReference type="OrthoDB" id="9758211at2"/>
<dbReference type="RefSeq" id="WP_009540806.1">
    <property type="nucleotide sequence ID" value="NZ_ANHY01000010.1"/>
</dbReference>
<dbReference type="InterPro" id="IPR002035">
    <property type="entry name" value="VWF_A"/>
</dbReference>
<dbReference type="eggNOG" id="COG4548">
    <property type="taxonomic scope" value="Bacteria"/>
</dbReference>
<evidence type="ECO:0000259" key="1">
    <source>
        <dbReference type="PROSITE" id="PS50234"/>
    </source>
</evidence>
<sequence length="777" mass="86141">MTAADLEDLRAAAPGLADTLDATVHEASRIFSPAGLAAWLDGARALAGLGRGPDLVATYLEATPQVARECGEDVVPDCVTAVMKLSSMTSGEVLTLVFATLPSAAARMADADLLRGYLALLHRLSAKAPRGLRPMLGNLNELLGKLTLSGLRRWADFGAEAYGRDLTRQAAYFGLQSEDSKAVLQAERRGTLFVDSQRRLNFYLMAFWARAFFLRPAAADTPGFRPFIADRALHLPDAVDALNGVSGIDVYRAMAAHMAAQIVHTPAPPPGRELAPAARFLVGFFEDARVEAAAAREFPGLRRLWLSLMPDAGIPLPDHETMPLLERLAAALLDPEARTDDAEVDAIAARFHAAGVQTPDLSQELAVALFDLLTARKALPSLRILETLRIPYRDDNRFLWATDAVDWRDATAWMPERPEQVRRRVGLMEFINEVDTETAGDDAQEIWTLDGELYPYEDDGVSWNEREGREPVSDPVHYPEWDYQVQLYRPNWTTVYERRQPRGDPATIDAVLTAHKGVTHRIRQIVDRLRPQGIVRQRRLEDGDDLDINAAVDAMVMLRLGRDPDPRITQRWVINRRDLCALVLLDLSESTNDRVRGEGQGEGEDGRTVLDLTREACALVATAVEGIGDPFAIHGFASDGRHDVRYTRFKDFDQSFEVEAKSRLAGMRGGLSTRMGAAMRHAGEHLRRRPEKHKLLLVLTDGEPADIDERDPQYLRHDARKASEDLRALGVAPYCLSLDPAADQYVARIFGGNAYTVVDHVQRLPEKLPTLFAALTR</sequence>
<dbReference type="InterPro" id="IPR036465">
    <property type="entry name" value="vWFA_dom_sf"/>
</dbReference>
<dbReference type="STRING" id="1238182.C882_0146"/>
<feature type="domain" description="VWFA" evidence="1">
    <location>
        <begin position="580"/>
        <end position="775"/>
    </location>
</feature>
<gene>
    <name evidence="2" type="ORF">C882_0146</name>
</gene>
<dbReference type="PROSITE" id="PS50234">
    <property type="entry name" value="VWFA"/>
    <property type="match status" value="1"/>
</dbReference>
<keyword evidence="3" id="KW-1185">Reference proteome</keyword>
<dbReference type="SUPFAM" id="SSF53300">
    <property type="entry name" value="vWA-like"/>
    <property type="match status" value="1"/>
</dbReference>
<dbReference type="InterPro" id="IPR051928">
    <property type="entry name" value="NorD/CobT"/>
</dbReference>
<dbReference type="EMBL" id="ANHY01000010">
    <property type="protein sequence ID" value="EKV30065.1"/>
    <property type="molecule type" value="Genomic_DNA"/>
</dbReference>
<protein>
    <submittedName>
        <fullName evidence="2">Rubisco activation protein CbbO</fullName>
    </submittedName>
</protein>
<dbReference type="AlphaFoldDB" id="K9GVT5"/>
<dbReference type="PANTHER" id="PTHR41248">
    <property type="entry name" value="NORD PROTEIN"/>
    <property type="match status" value="1"/>
</dbReference>
<evidence type="ECO:0000313" key="3">
    <source>
        <dbReference type="Proteomes" id="UP000009881"/>
    </source>
</evidence>
<reference evidence="2 3" key="1">
    <citation type="journal article" date="2013" name="Genome Announc.">
        <title>Draft Genome Sequence of an Alphaproteobacterium, Caenispirillum salinarum AK4(T), Isolated from a Solar Saltern.</title>
        <authorList>
            <person name="Khatri I."/>
            <person name="Singh A."/>
            <person name="Korpole S."/>
            <person name="Pinnaka A.K."/>
            <person name="Subramanian S."/>
        </authorList>
    </citation>
    <scope>NUCLEOTIDE SEQUENCE [LARGE SCALE GENOMIC DNA]</scope>
    <source>
        <strain evidence="2 3">AK4</strain>
    </source>
</reference>
<dbReference type="Gene3D" id="3.40.50.410">
    <property type="entry name" value="von Willebrand factor, type A domain"/>
    <property type="match status" value="1"/>
</dbReference>
<accession>K9GVT5</accession>
<evidence type="ECO:0000313" key="2">
    <source>
        <dbReference type="EMBL" id="EKV30065.1"/>
    </source>
</evidence>
<dbReference type="SMART" id="SM00327">
    <property type="entry name" value="VWA"/>
    <property type="match status" value="1"/>
</dbReference>